<protein>
    <submittedName>
        <fullName evidence="5">NUDIX domain-containing protein</fullName>
    </submittedName>
</protein>
<dbReference type="SUPFAM" id="SSF55811">
    <property type="entry name" value="Nudix"/>
    <property type="match status" value="1"/>
</dbReference>
<proteinExistence type="inferred from homology"/>
<dbReference type="PROSITE" id="PS51462">
    <property type="entry name" value="NUDIX"/>
    <property type="match status" value="1"/>
</dbReference>
<dbReference type="InterPro" id="IPR020476">
    <property type="entry name" value="Nudix_hydrolase"/>
</dbReference>
<dbReference type="PANTHER" id="PTHR43736:SF1">
    <property type="entry name" value="DIHYDRONEOPTERIN TRIPHOSPHATE DIPHOSPHATASE"/>
    <property type="match status" value="1"/>
</dbReference>
<comment type="cofactor">
    <cofactor evidence="1">
        <name>Mg(2+)</name>
        <dbReference type="ChEBI" id="CHEBI:18420"/>
    </cofactor>
</comment>
<reference evidence="5 6" key="1">
    <citation type="submission" date="2018-11" db="EMBL/GenBank/DDBJ databases">
        <title>Mesobaculum littorinae gen. nov., sp. nov., isolated from Littorina scabra that represents a novel genus of the order Rhodobacteraceae.</title>
        <authorList>
            <person name="Li F."/>
        </authorList>
    </citation>
    <scope>NUCLEOTIDE SEQUENCE [LARGE SCALE GENOMIC DNA]</scope>
    <source>
        <strain evidence="5 6">M0103</strain>
    </source>
</reference>
<organism evidence="5 6">
    <name type="scientific">Mesobaculum littorinae</name>
    <dbReference type="NCBI Taxonomy" id="2486419"/>
    <lineage>
        <taxon>Bacteria</taxon>
        <taxon>Pseudomonadati</taxon>
        <taxon>Pseudomonadota</taxon>
        <taxon>Alphaproteobacteria</taxon>
        <taxon>Rhodobacterales</taxon>
        <taxon>Roseobacteraceae</taxon>
        <taxon>Mesobaculum</taxon>
    </lineage>
</organism>
<dbReference type="CDD" id="cd04673">
    <property type="entry name" value="NUDIX_ADPRase"/>
    <property type="match status" value="1"/>
</dbReference>
<evidence type="ECO:0000256" key="3">
    <source>
        <dbReference type="RuleBase" id="RU003476"/>
    </source>
</evidence>
<dbReference type="OrthoDB" id="9761969at2"/>
<evidence type="ECO:0000313" key="6">
    <source>
        <dbReference type="Proteomes" id="UP000285908"/>
    </source>
</evidence>
<dbReference type="PRINTS" id="PR00502">
    <property type="entry name" value="NUDIXFAMILY"/>
</dbReference>
<dbReference type="Proteomes" id="UP000285908">
    <property type="component" value="Unassembled WGS sequence"/>
</dbReference>
<evidence type="ECO:0000259" key="4">
    <source>
        <dbReference type="PROSITE" id="PS51462"/>
    </source>
</evidence>
<name>A0A438AL82_9RHOB</name>
<dbReference type="InterPro" id="IPR020084">
    <property type="entry name" value="NUDIX_hydrolase_CS"/>
</dbReference>
<keyword evidence="2 3" id="KW-0378">Hydrolase</keyword>
<dbReference type="PROSITE" id="PS00893">
    <property type="entry name" value="NUDIX_BOX"/>
    <property type="match status" value="1"/>
</dbReference>
<dbReference type="PANTHER" id="PTHR43736">
    <property type="entry name" value="ADP-RIBOSE PYROPHOSPHATASE"/>
    <property type="match status" value="1"/>
</dbReference>
<dbReference type="GO" id="GO:0016787">
    <property type="term" value="F:hydrolase activity"/>
    <property type="evidence" value="ECO:0007669"/>
    <property type="project" value="UniProtKB-KW"/>
</dbReference>
<dbReference type="AlphaFoldDB" id="A0A438AL82"/>
<dbReference type="InterPro" id="IPR015797">
    <property type="entry name" value="NUDIX_hydrolase-like_dom_sf"/>
</dbReference>
<evidence type="ECO:0000256" key="1">
    <source>
        <dbReference type="ARBA" id="ARBA00001946"/>
    </source>
</evidence>
<dbReference type="EMBL" id="RQXX01000001">
    <property type="protein sequence ID" value="RVV99337.1"/>
    <property type="molecule type" value="Genomic_DNA"/>
</dbReference>
<dbReference type="Gene3D" id="3.90.79.10">
    <property type="entry name" value="Nucleoside Triphosphate Pyrophosphohydrolase"/>
    <property type="match status" value="1"/>
</dbReference>
<comment type="similarity">
    <text evidence="3">Belongs to the Nudix hydrolase family.</text>
</comment>
<evidence type="ECO:0000313" key="5">
    <source>
        <dbReference type="EMBL" id="RVV99337.1"/>
    </source>
</evidence>
<dbReference type="InterPro" id="IPR000086">
    <property type="entry name" value="NUDIX_hydrolase_dom"/>
</dbReference>
<accession>A0A438AL82</accession>
<keyword evidence="6" id="KW-1185">Reference proteome</keyword>
<dbReference type="Pfam" id="PF00293">
    <property type="entry name" value="NUDIX"/>
    <property type="match status" value="1"/>
</dbReference>
<gene>
    <name evidence="5" type="ORF">EKE94_01180</name>
</gene>
<comment type="caution">
    <text evidence="5">The sequence shown here is derived from an EMBL/GenBank/DDBJ whole genome shotgun (WGS) entry which is preliminary data.</text>
</comment>
<evidence type="ECO:0000256" key="2">
    <source>
        <dbReference type="ARBA" id="ARBA00022801"/>
    </source>
</evidence>
<dbReference type="RefSeq" id="WP_127904779.1">
    <property type="nucleotide sequence ID" value="NZ_RQXX01000001.1"/>
</dbReference>
<sequence length="160" mass="17037">MPAQSQPRPLSRPEVAVLAVLPGPDAVLLVRRANPPDAGLWGFPGGRIERGETMAEAARRELREETGLIATPVRVLTALDVLDSDPAGTLRHHFVLVAMLMQAPQGHPRAGDDATEAAWIAYADLPTLELSADVADLALSARSEIYAPGEGTVRPPTDRP</sequence>
<feature type="domain" description="Nudix hydrolase" evidence="4">
    <location>
        <begin position="10"/>
        <end position="143"/>
    </location>
</feature>